<keyword evidence="4" id="KW-0812">Transmembrane</keyword>
<sequence>MTMGVSPRRRLVSRLWLPTLVCVVLAGAALTIDTAHGVFGSQDRTRSPGSKFSIVQFNPKRIEYDVFGDFAGWGRVSYWDVNSQPIAVDLTALPWTHIESTVLTTATADITAQVAGGSIGCRITVDGQVRSEHSATGEHAGVWCQVLSA</sequence>
<gene>
    <name evidence="7" type="ORF">MKUB_15210</name>
</gene>
<dbReference type="Pfam" id="PF05423">
    <property type="entry name" value="Mycobact_memb"/>
    <property type="match status" value="1"/>
</dbReference>
<keyword evidence="5" id="KW-1133">Transmembrane helix</keyword>
<evidence type="ECO:0000256" key="6">
    <source>
        <dbReference type="ARBA" id="ARBA00023136"/>
    </source>
</evidence>
<evidence type="ECO:0000256" key="1">
    <source>
        <dbReference type="ARBA" id="ARBA00004236"/>
    </source>
</evidence>
<evidence type="ECO:0000313" key="7">
    <source>
        <dbReference type="EMBL" id="GFG64031.1"/>
    </source>
</evidence>
<accession>A0ABQ1BK45</accession>
<dbReference type="EMBL" id="BLKU01000003">
    <property type="protein sequence ID" value="GFG64031.1"/>
    <property type="molecule type" value="Genomic_DNA"/>
</dbReference>
<name>A0ABQ1BK45_9MYCO</name>
<dbReference type="Proteomes" id="UP000465306">
    <property type="component" value="Unassembled WGS sequence"/>
</dbReference>
<keyword evidence="6" id="KW-0472">Membrane</keyword>
<dbReference type="InterPro" id="IPR008693">
    <property type="entry name" value="MmpS"/>
</dbReference>
<dbReference type="InterPro" id="IPR038468">
    <property type="entry name" value="MmpS_C"/>
</dbReference>
<reference evidence="7 8" key="1">
    <citation type="journal article" date="2019" name="Emerg. Microbes Infect.">
        <title>Comprehensive subspecies identification of 175 nontuberculous mycobacteria species based on 7547 genomic profiles.</title>
        <authorList>
            <person name="Matsumoto Y."/>
            <person name="Kinjo T."/>
            <person name="Motooka D."/>
            <person name="Nabeya D."/>
            <person name="Jung N."/>
            <person name="Uechi K."/>
            <person name="Horii T."/>
            <person name="Iida T."/>
            <person name="Fujita J."/>
            <person name="Nakamura S."/>
        </authorList>
    </citation>
    <scope>NUCLEOTIDE SEQUENCE [LARGE SCALE GENOMIC DNA]</scope>
    <source>
        <strain evidence="7 8">JCM 13573</strain>
    </source>
</reference>
<keyword evidence="8" id="KW-1185">Reference proteome</keyword>
<keyword evidence="3" id="KW-1003">Cell membrane</keyword>
<evidence type="ECO:0000256" key="4">
    <source>
        <dbReference type="ARBA" id="ARBA00022692"/>
    </source>
</evidence>
<organism evidence="7 8">
    <name type="scientific">Mycobacterium kubicae</name>
    <dbReference type="NCBI Taxonomy" id="120959"/>
    <lineage>
        <taxon>Bacteria</taxon>
        <taxon>Bacillati</taxon>
        <taxon>Actinomycetota</taxon>
        <taxon>Actinomycetes</taxon>
        <taxon>Mycobacteriales</taxon>
        <taxon>Mycobacteriaceae</taxon>
        <taxon>Mycobacterium</taxon>
        <taxon>Mycobacterium simiae complex</taxon>
    </lineage>
</organism>
<comment type="subcellular location">
    <subcellularLocation>
        <location evidence="1">Cell membrane</location>
    </subcellularLocation>
</comment>
<evidence type="ECO:0000256" key="5">
    <source>
        <dbReference type="ARBA" id="ARBA00022989"/>
    </source>
</evidence>
<evidence type="ECO:0000313" key="8">
    <source>
        <dbReference type="Proteomes" id="UP000465306"/>
    </source>
</evidence>
<comment type="similarity">
    <text evidence="2">Belongs to the MmpS family.</text>
</comment>
<dbReference type="Gene3D" id="2.60.40.2880">
    <property type="entry name" value="MmpS1-5, C-terminal soluble domain"/>
    <property type="match status" value="1"/>
</dbReference>
<proteinExistence type="inferred from homology"/>
<protein>
    <submittedName>
        <fullName evidence="7">Membrane protein, MmpS family</fullName>
    </submittedName>
</protein>
<evidence type="ECO:0000256" key="3">
    <source>
        <dbReference type="ARBA" id="ARBA00022475"/>
    </source>
</evidence>
<evidence type="ECO:0000256" key="2">
    <source>
        <dbReference type="ARBA" id="ARBA00007531"/>
    </source>
</evidence>
<comment type="caution">
    <text evidence="7">The sequence shown here is derived from an EMBL/GenBank/DDBJ whole genome shotgun (WGS) entry which is preliminary data.</text>
</comment>